<keyword evidence="2" id="KW-1185">Reference proteome</keyword>
<evidence type="ECO:0000313" key="2">
    <source>
        <dbReference type="Proteomes" id="UP001159363"/>
    </source>
</evidence>
<sequence length="106" mass="11731">MTACGEGQFKNDCSKFSKLHGIIIVTIPPHSSHHLQPLKSLFLTTEEGVPEEGDILIKVNAQRIIRHDELAALFNSAYSHVATLAKNVSEFKAKCIMPLDINTFVN</sequence>
<accession>A0ABQ9HPQ3</accession>
<reference evidence="1 2" key="1">
    <citation type="submission" date="2023-02" db="EMBL/GenBank/DDBJ databases">
        <title>LHISI_Scaffold_Assembly.</title>
        <authorList>
            <person name="Stuart O.P."/>
            <person name="Cleave R."/>
            <person name="Magrath M.J.L."/>
            <person name="Mikheyev A.S."/>
        </authorList>
    </citation>
    <scope>NUCLEOTIDE SEQUENCE [LARGE SCALE GENOMIC DNA]</scope>
    <source>
        <strain evidence="1">Daus_M_001</strain>
        <tissue evidence="1">Leg muscle</tissue>
    </source>
</reference>
<evidence type="ECO:0008006" key="3">
    <source>
        <dbReference type="Google" id="ProtNLM"/>
    </source>
</evidence>
<dbReference type="EMBL" id="JARBHB010000004">
    <property type="protein sequence ID" value="KAJ8886339.1"/>
    <property type="molecule type" value="Genomic_DNA"/>
</dbReference>
<name>A0ABQ9HPQ3_9NEOP</name>
<organism evidence="1 2">
    <name type="scientific">Dryococelus australis</name>
    <dbReference type="NCBI Taxonomy" id="614101"/>
    <lineage>
        <taxon>Eukaryota</taxon>
        <taxon>Metazoa</taxon>
        <taxon>Ecdysozoa</taxon>
        <taxon>Arthropoda</taxon>
        <taxon>Hexapoda</taxon>
        <taxon>Insecta</taxon>
        <taxon>Pterygota</taxon>
        <taxon>Neoptera</taxon>
        <taxon>Polyneoptera</taxon>
        <taxon>Phasmatodea</taxon>
        <taxon>Verophasmatodea</taxon>
        <taxon>Anareolatae</taxon>
        <taxon>Phasmatidae</taxon>
        <taxon>Eurycanthinae</taxon>
        <taxon>Dryococelus</taxon>
    </lineage>
</organism>
<dbReference type="Proteomes" id="UP001159363">
    <property type="component" value="Chromosome X"/>
</dbReference>
<proteinExistence type="predicted"/>
<protein>
    <recommendedName>
        <fullName evidence="3">DDE-1 domain-containing protein</fullName>
    </recommendedName>
</protein>
<gene>
    <name evidence="1" type="ORF">PR048_012550</name>
</gene>
<evidence type="ECO:0000313" key="1">
    <source>
        <dbReference type="EMBL" id="KAJ8886339.1"/>
    </source>
</evidence>
<comment type="caution">
    <text evidence="1">The sequence shown here is derived from an EMBL/GenBank/DDBJ whole genome shotgun (WGS) entry which is preliminary data.</text>
</comment>